<sequence>MLKDEDRIFTNLYGMHDRSLAGAKQRGHWDGTADIIGKGRDWIIDEMKASGLRGRGGAGFPTGLKWSFMPKESDGRPAYLVINADESEPATCKDREIMRHDPHTLIEGALIASFAMQAHTSYIYIRGEYIREREALQAAIDECYEAGLLGRNAAGSGWDFDLYLHHGAGAYICGEETALLESLEGKKGMPRMKPPFPAGAGLYGCPTTVNNVESIAVCPTILRRGASWFSGFGRKNNSGTKLMALTGHINTPCVFEEEMSLSVREIIEKHGGGVRGGWDNLKAIIPGGASCPVLPKAALEDAIFDFDWMRENKSSFGTGCMIVMDQNTDVIKAIWRLSKFFKHESCGQCTPCREGTGWMMRVMDRLVTGDAEVEEIDMLLDVTKQVEGHTICALGDAAAWPIQGLIRHFRDEIEDRIKHKKTGRASAVAAE</sequence>
<dbReference type="GO" id="GO:0008137">
    <property type="term" value="F:NADH dehydrogenase (ubiquinone) activity"/>
    <property type="evidence" value="ECO:0007669"/>
    <property type="project" value="InterPro"/>
</dbReference>
<evidence type="ECO:0000256" key="13">
    <source>
        <dbReference type="ARBA" id="ARBA00047712"/>
    </source>
</evidence>
<keyword evidence="5 14" id="KW-0004">4Fe-4S</keyword>
<dbReference type="GO" id="GO:0048038">
    <property type="term" value="F:quinone binding"/>
    <property type="evidence" value="ECO:0007669"/>
    <property type="project" value="UniProtKB-KW"/>
</dbReference>
<evidence type="ECO:0000256" key="1">
    <source>
        <dbReference type="ARBA" id="ARBA00001917"/>
    </source>
</evidence>
<dbReference type="InterPro" id="IPR054765">
    <property type="entry name" value="SLBB_dom"/>
</dbReference>
<keyword evidence="11 14" id="KW-0411">Iron-sulfur</keyword>
<comment type="cofactor">
    <cofactor evidence="2 14">
        <name>[4Fe-4S] cluster</name>
        <dbReference type="ChEBI" id="CHEBI:49883"/>
    </cofactor>
</comment>
<evidence type="ECO:0000256" key="5">
    <source>
        <dbReference type="ARBA" id="ARBA00022485"/>
    </source>
</evidence>
<dbReference type="PANTHER" id="PTHR11780">
    <property type="entry name" value="NADH-UBIQUINONE OXIDOREDUCTASE FLAVOPROTEIN 1 NDUFV1"/>
    <property type="match status" value="1"/>
</dbReference>
<evidence type="ECO:0000256" key="3">
    <source>
        <dbReference type="ARBA" id="ARBA00002378"/>
    </source>
</evidence>
<dbReference type="Pfam" id="PF10589">
    <property type="entry name" value="NADH_4Fe-4S"/>
    <property type="match status" value="1"/>
</dbReference>
<dbReference type="SUPFAM" id="SSF140490">
    <property type="entry name" value="Nqo1C-terminal domain-like"/>
    <property type="match status" value="1"/>
</dbReference>
<keyword evidence="7 14" id="KW-0288">FMN</keyword>
<evidence type="ECO:0000256" key="6">
    <source>
        <dbReference type="ARBA" id="ARBA00022630"/>
    </source>
</evidence>
<evidence type="ECO:0000259" key="15">
    <source>
        <dbReference type="SMART" id="SM00928"/>
    </source>
</evidence>
<dbReference type="GO" id="GO:0051539">
    <property type="term" value="F:4 iron, 4 sulfur cluster binding"/>
    <property type="evidence" value="ECO:0007669"/>
    <property type="project" value="UniProtKB-UniRule"/>
</dbReference>
<protein>
    <recommendedName>
        <fullName evidence="14">NADH-quinone oxidoreductase subunit F</fullName>
        <ecNumber evidence="14">7.1.1.-</ecNumber>
    </recommendedName>
</protein>
<dbReference type="EMBL" id="QLMG01000018">
    <property type="protein sequence ID" value="RAK16828.1"/>
    <property type="molecule type" value="Genomic_DNA"/>
</dbReference>
<reference evidence="16 17" key="1">
    <citation type="submission" date="2018-06" db="EMBL/GenBank/DDBJ databases">
        <title>Genomic Encyclopedia of Archaeal and Bacterial Type Strains, Phase II (KMG-II): from individual species to whole genera.</title>
        <authorList>
            <person name="Goeker M."/>
        </authorList>
    </citation>
    <scope>NUCLEOTIDE SEQUENCE [LARGE SCALE GENOMIC DNA]</scope>
    <source>
        <strain evidence="16 17">DSM 22011</strain>
    </source>
</reference>
<evidence type="ECO:0000256" key="10">
    <source>
        <dbReference type="ARBA" id="ARBA00023004"/>
    </source>
</evidence>
<dbReference type="InterPro" id="IPR019575">
    <property type="entry name" value="Nuop51_4Fe4S-bd"/>
</dbReference>
<dbReference type="GO" id="GO:0010181">
    <property type="term" value="F:FMN binding"/>
    <property type="evidence" value="ECO:0007669"/>
    <property type="project" value="InterPro"/>
</dbReference>
<keyword evidence="10 14" id="KW-0408">Iron</keyword>
<keyword evidence="17" id="KW-1185">Reference proteome</keyword>
<dbReference type="FunFam" id="3.10.20.600:FF:000001">
    <property type="entry name" value="NADH dehydrogenase [ubiquinone] flavoprotein 1, mitochondrial"/>
    <property type="match status" value="1"/>
</dbReference>
<organism evidence="16 17">
    <name type="scientific">Salipiger aestuarii</name>
    <dbReference type="NCBI Taxonomy" id="568098"/>
    <lineage>
        <taxon>Bacteria</taxon>
        <taxon>Pseudomonadati</taxon>
        <taxon>Pseudomonadota</taxon>
        <taxon>Alphaproteobacteria</taxon>
        <taxon>Rhodobacterales</taxon>
        <taxon>Roseobacteraceae</taxon>
        <taxon>Salipiger</taxon>
    </lineage>
</organism>
<dbReference type="RefSeq" id="WP_009503650.1">
    <property type="nucleotide sequence ID" value="NZ_LIGK01000012.1"/>
</dbReference>
<dbReference type="InterPro" id="IPR050837">
    <property type="entry name" value="ComplexI_51kDa_subunit"/>
</dbReference>
<dbReference type="InterPro" id="IPR037207">
    <property type="entry name" value="Nuop51_4Fe4S-bd_sf"/>
</dbReference>
<gene>
    <name evidence="16" type="ORF">ATI53_101845</name>
</gene>
<name>A0A327Y6R1_9RHOB</name>
<dbReference type="GO" id="GO:0046872">
    <property type="term" value="F:metal ion binding"/>
    <property type="evidence" value="ECO:0007669"/>
    <property type="project" value="UniProtKB-KW"/>
</dbReference>
<dbReference type="Pfam" id="PF01512">
    <property type="entry name" value="Complex1_51K"/>
    <property type="match status" value="1"/>
</dbReference>
<evidence type="ECO:0000256" key="8">
    <source>
        <dbReference type="ARBA" id="ARBA00022723"/>
    </source>
</evidence>
<dbReference type="NCBIfam" id="TIGR01959">
    <property type="entry name" value="nuoF_fam"/>
    <property type="match status" value="1"/>
</dbReference>
<dbReference type="InterPro" id="IPR011537">
    <property type="entry name" value="NADH-UbQ_OxRdtase_suF"/>
</dbReference>
<dbReference type="AlphaFoldDB" id="A0A327Y6R1"/>
<proteinExistence type="inferred from homology"/>
<feature type="domain" description="NADH-ubiquinone oxidoreductase 51kDa subunit iron-sulphur binding" evidence="15">
    <location>
        <begin position="331"/>
        <end position="376"/>
    </location>
</feature>
<keyword evidence="9" id="KW-1278">Translocase</keyword>
<dbReference type="PANTHER" id="PTHR11780:SF10">
    <property type="entry name" value="NADH DEHYDROGENASE [UBIQUINONE] FLAVOPROTEIN 1, MITOCHONDRIAL"/>
    <property type="match status" value="1"/>
</dbReference>
<evidence type="ECO:0000313" key="17">
    <source>
        <dbReference type="Proteomes" id="UP000249165"/>
    </source>
</evidence>
<dbReference type="SUPFAM" id="SSF142019">
    <property type="entry name" value="Nqo1 FMN-binding domain-like"/>
    <property type="match status" value="1"/>
</dbReference>
<dbReference type="SUPFAM" id="SSF142984">
    <property type="entry name" value="Nqo1 middle domain-like"/>
    <property type="match status" value="1"/>
</dbReference>
<accession>A0A327Y6R1</accession>
<comment type="catalytic activity">
    <reaction evidence="13 14">
        <text>a quinone + NADH + 5 H(+)(in) = a quinol + NAD(+) + 4 H(+)(out)</text>
        <dbReference type="Rhea" id="RHEA:57888"/>
        <dbReference type="ChEBI" id="CHEBI:15378"/>
        <dbReference type="ChEBI" id="CHEBI:24646"/>
        <dbReference type="ChEBI" id="CHEBI:57540"/>
        <dbReference type="ChEBI" id="CHEBI:57945"/>
        <dbReference type="ChEBI" id="CHEBI:132124"/>
    </reaction>
</comment>
<evidence type="ECO:0000256" key="9">
    <source>
        <dbReference type="ARBA" id="ARBA00022967"/>
    </source>
</evidence>
<dbReference type="InterPro" id="IPR001949">
    <property type="entry name" value="NADH-UbQ_OxRdtase_51kDa_CS"/>
</dbReference>
<evidence type="ECO:0000256" key="12">
    <source>
        <dbReference type="ARBA" id="ARBA00023027"/>
    </source>
</evidence>
<dbReference type="InterPro" id="IPR037225">
    <property type="entry name" value="Nuo51_FMN-bd_sf"/>
</dbReference>
<evidence type="ECO:0000256" key="4">
    <source>
        <dbReference type="ARBA" id="ARBA00007523"/>
    </source>
</evidence>
<keyword evidence="14" id="KW-0874">Quinone</keyword>
<evidence type="ECO:0000256" key="14">
    <source>
        <dbReference type="RuleBase" id="RU364066"/>
    </source>
</evidence>
<dbReference type="PROSITE" id="PS00644">
    <property type="entry name" value="COMPLEX1_51K_1"/>
    <property type="match status" value="1"/>
</dbReference>
<dbReference type="Pfam" id="PF22461">
    <property type="entry name" value="SLBB_2"/>
    <property type="match status" value="1"/>
</dbReference>
<dbReference type="OrthoDB" id="9761899at2"/>
<dbReference type="GO" id="GO:0051287">
    <property type="term" value="F:NAD binding"/>
    <property type="evidence" value="ECO:0007669"/>
    <property type="project" value="UniProtKB-UniRule"/>
</dbReference>
<keyword evidence="12 14" id="KW-0520">NAD</keyword>
<dbReference type="PROSITE" id="PS00645">
    <property type="entry name" value="COMPLEX1_51K_2"/>
    <property type="match status" value="1"/>
</dbReference>
<dbReference type="Gene3D" id="3.40.50.11540">
    <property type="entry name" value="NADH-ubiquinone oxidoreductase 51kDa subunit"/>
    <property type="match status" value="1"/>
</dbReference>
<dbReference type="Gene3D" id="3.10.20.600">
    <property type="match status" value="1"/>
</dbReference>
<dbReference type="InterPro" id="IPR011538">
    <property type="entry name" value="Nuo51_FMN-bd"/>
</dbReference>
<comment type="function">
    <text evidence="3">NDH-1 shuttles electrons from NADH, via FMN and iron-sulfur (Fe-S) centers, to quinones in the respiratory chain. The immediate electron acceptor for the enzyme in this species is believed to be ubiquinone. Couples the redox reaction to proton translocation (for every two electrons transferred, four hydrogen ions are translocated across the cytoplasmic membrane), and thus conserves the redox energy in a proton gradient.</text>
</comment>
<evidence type="ECO:0000313" key="16">
    <source>
        <dbReference type="EMBL" id="RAK16828.1"/>
    </source>
</evidence>
<comment type="cofactor">
    <cofactor evidence="1 14">
        <name>FMN</name>
        <dbReference type="ChEBI" id="CHEBI:58210"/>
    </cofactor>
</comment>
<dbReference type="NCBIfam" id="NF010120">
    <property type="entry name" value="PRK13596.1"/>
    <property type="match status" value="1"/>
</dbReference>
<dbReference type="Gene3D" id="1.20.1440.230">
    <property type="entry name" value="NADH-ubiquinone oxidoreductase 51kDa subunit, iron-sulphur binding domain"/>
    <property type="match status" value="1"/>
</dbReference>
<evidence type="ECO:0000256" key="7">
    <source>
        <dbReference type="ARBA" id="ARBA00022643"/>
    </source>
</evidence>
<dbReference type="Proteomes" id="UP000249165">
    <property type="component" value="Unassembled WGS sequence"/>
</dbReference>
<comment type="similarity">
    <text evidence="4 14">Belongs to the complex I 51 kDa subunit family.</text>
</comment>
<comment type="caution">
    <text evidence="16">The sequence shown here is derived from an EMBL/GenBank/DDBJ whole genome shotgun (WGS) entry which is preliminary data.</text>
</comment>
<dbReference type="SMART" id="SM00928">
    <property type="entry name" value="NADH_4Fe-4S"/>
    <property type="match status" value="1"/>
</dbReference>
<dbReference type="EC" id="7.1.1.-" evidence="14"/>
<dbReference type="FunFam" id="3.40.50.11540:FF:000001">
    <property type="entry name" value="NADH dehydrogenase [ubiquinone] flavoprotein 1, mitochondrial"/>
    <property type="match status" value="1"/>
</dbReference>
<evidence type="ECO:0000256" key="11">
    <source>
        <dbReference type="ARBA" id="ARBA00023014"/>
    </source>
</evidence>
<keyword evidence="6 14" id="KW-0285">Flavoprotein</keyword>
<dbReference type="FunFam" id="1.20.1440.230:FF:000001">
    <property type="entry name" value="Mitochondrial NADH dehydrogenase flavoprotein 1"/>
    <property type="match status" value="1"/>
</dbReference>
<evidence type="ECO:0000256" key="2">
    <source>
        <dbReference type="ARBA" id="ARBA00001966"/>
    </source>
</evidence>
<keyword evidence="8 14" id="KW-0479">Metal-binding</keyword>